<name>A0A0K2U7L8_LEPSM</name>
<accession>A0A0K2U7L8</accession>
<dbReference type="AlphaFoldDB" id="A0A0K2U7L8"/>
<dbReference type="EMBL" id="HACA01016546">
    <property type="protein sequence ID" value="CDW33907.1"/>
    <property type="molecule type" value="Transcribed_RNA"/>
</dbReference>
<evidence type="ECO:0000313" key="1">
    <source>
        <dbReference type="EMBL" id="CDW33907.1"/>
    </source>
</evidence>
<sequence length="63" mass="7112">MIATCPWAKNHPYCRHRTSGIGPRCARGHHLGLHIIVLWVGDLEPWQHGEPQHLVVGLLADFL</sequence>
<protein>
    <submittedName>
        <fullName evidence="1">Uncharacterized protein</fullName>
    </submittedName>
</protein>
<proteinExistence type="predicted"/>
<feature type="non-terminal residue" evidence="1">
    <location>
        <position position="63"/>
    </location>
</feature>
<reference evidence="1" key="1">
    <citation type="submission" date="2014-05" db="EMBL/GenBank/DDBJ databases">
        <authorList>
            <person name="Chronopoulou M."/>
        </authorList>
    </citation>
    <scope>NUCLEOTIDE SEQUENCE</scope>
    <source>
        <tissue evidence="1">Whole organism</tissue>
    </source>
</reference>
<organism evidence="1">
    <name type="scientific">Lepeophtheirus salmonis</name>
    <name type="common">Salmon louse</name>
    <name type="synonym">Caligus salmonis</name>
    <dbReference type="NCBI Taxonomy" id="72036"/>
    <lineage>
        <taxon>Eukaryota</taxon>
        <taxon>Metazoa</taxon>
        <taxon>Ecdysozoa</taxon>
        <taxon>Arthropoda</taxon>
        <taxon>Crustacea</taxon>
        <taxon>Multicrustacea</taxon>
        <taxon>Hexanauplia</taxon>
        <taxon>Copepoda</taxon>
        <taxon>Siphonostomatoida</taxon>
        <taxon>Caligidae</taxon>
        <taxon>Lepeophtheirus</taxon>
    </lineage>
</organism>